<keyword evidence="3" id="KW-1185">Reference proteome</keyword>
<name>A0A8S3YEF2_PARAO</name>
<dbReference type="Proteomes" id="UP000691718">
    <property type="component" value="Unassembled WGS sequence"/>
</dbReference>
<gene>
    <name evidence="2" type="ORF">PAPOLLO_LOCUS27206</name>
</gene>
<evidence type="ECO:0000313" key="2">
    <source>
        <dbReference type="EMBL" id="CAG5057437.1"/>
    </source>
</evidence>
<dbReference type="AlphaFoldDB" id="A0A8S3YEF2"/>
<reference evidence="2" key="1">
    <citation type="submission" date="2021-04" db="EMBL/GenBank/DDBJ databases">
        <authorList>
            <person name="Tunstrom K."/>
        </authorList>
    </citation>
    <scope>NUCLEOTIDE SEQUENCE</scope>
</reference>
<dbReference type="EMBL" id="CAJQZP010001624">
    <property type="protein sequence ID" value="CAG5057437.1"/>
    <property type="molecule type" value="Genomic_DNA"/>
</dbReference>
<comment type="caution">
    <text evidence="2">The sequence shown here is derived from an EMBL/GenBank/DDBJ whole genome shotgun (WGS) entry which is preliminary data.</text>
</comment>
<feature type="compositionally biased region" description="Basic and acidic residues" evidence="1">
    <location>
        <begin position="308"/>
        <end position="320"/>
    </location>
</feature>
<evidence type="ECO:0000313" key="3">
    <source>
        <dbReference type="Proteomes" id="UP000691718"/>
    </source>
</evidence>
<organism evidence="2 3">
    <name type="scientific">Parnassius apollo</name>
    <name type="common">Apollo butterfly</name>
    <name type="synonym">Papilio apollo</name>
    <dbReference type="NCBI Taxonomy" id="110799"/>
    <lineage>
        <taxon>Eukaryota</taxon>
        <taxon>Metazoa</taxon>
        <taxon>Ecdysozoa</taxon>
        <taxon>Arthropoda</taxon>
        <taxon>Hexapoda</taxon>
        <taxon>Insecta</taxon>
        <taxon>Pterygota</taxon>
        <taxon>Neoptera</taxon>
        <taxon>Endopterygota</taxon>
        <taxon>Lepidoptera</taxon>
        <taxon>Glossata</taxon>
        <taxon>Ditrysia</taxon>
        <taxon>Papilionoidea</taxon>
        <taxon>Papilionidae</taxon>
        <taxon>Parnassiinae</taxon>
        <taxon>Parnassini</taxon>
        <taxon>Parnassius</taxon>
        <taxon>Parnassius</taxon>
    </lineage>
</organism>
<accession>A0A8S3YEF2</accession>
<proteinExistence type="predicted"/>
<sequence length="320" mass="35225">MMSSEEDGDAADDDENSGEVLDNRLDFIQDIITDQDLYEILSVPVDGQINSSSIDVIMPAPEIHLPESTPPVDVPMPFSEIHSPASSHQVDAPMPVPDVHLPVSSPLVHVPTPAPEIRAETQIMTPSSGNQPSRSSRIRNEYFAPSFVTDRPMPHSQPLQEINNLPGPSNIREKSPEDLHESNFTVCNVEPSPSIIQPSPQQRQCSVEYINATRSSGIQQSMKVDCGNEPGPSGLQLESRQYSPELISPHYHSQTADRITFQIEGNDAASLSPELIRPLPKAPPRLIGVNTQRKRKSAVLTYTPEKNALAEEQAKKRKEV</sequence>
<feature type="region of interest" description="Disordered" evidence="1">
    <location>
        <begin position="274"/>
        <end position="320"/>
    </location>
</feature>
<evidence type="ECO:0000256" key="1">
    <source>
        <dbReference type="SAM" id="MobiDB-lite"/>
    </source>
</evidence>
<dbReference type="OrthoDB" id="4327074at2759"/>
<protein>
    <submittedName>
        <fullName evidence="2">(apollo) hypothetical protein</fullName>
    </submittedName>
</protein>